<dbReference type="RefSeq" id="WP_380002099.1">
    <property type="nucleotide sequence ID" value="NZ_JBHSGN010000206.1"/>
</dbReference>
<dbReference type="InterPro" id="IPR047650">
    <property type="entry name" value="Transpos_IS110"/>
</dbReference>
<accession>A0ABV9L491</accession>
<evidence type="ECO:0000313" key="4">
    <source>
        <dbReference type="Proteomes" id="UP001596023"/>
    </source>
</evidence>
<dbReference type="Pfam" id="PF01548">
    <property type="entry name" value="DEDD_Tnp_IS110"/>
    <property type="match status" value="1"/>
</dbReference>
<dbReference type="PANTHER" id="PTHR33055">
    <property type="entry name" value="TRANSPOSASE FOR INSERTION SEQUENCE ELEMENT IS1111A"/>
    <property type="match status" value="1"/>
</dbReference>
<name>A0ABV9L491_9BACT</name>
<reference evidence="4" key="1">
    <citation type="journal article" date="2019" name="Int. J. Syst. Evol. Microbiol.">
        <title>The Global Catalogue of Microorganisms (GCM) 10K type strain sequencing project: providing services to taxonomists for standard genome sequencing and annotation.</title>
        <authorList>
            <consortium name="The Broad Institute Genomics Platform"/>
            <consortium name="The Broad Institute Genome Sequencing Center for Infectious Disease"/>
            <person name="Wu L."/>
            <person name="Ma J."/>
        </authorList>
    </citation>
    <scope>NUCLEOTIDE SEQUENCE [LARGE SCALE GENOMIC DNA]</scope>
    <source>
        <strain evidence="4">CCUG 66188</strain>
    </source>
</reference>
<evidence type="ECO:0000259" key="1">
    <source>
        <dbReference type="Pfam" id="PF01548"/>
    </source>
</evidence>
<dbReference type="NCBIfam" id="NF033542">
    <property type="entry name" value="transpos_IS110"/>
    <property type="match status" value="1"/>
</dbReference>
<dbReference type="Pfam" id="PF02371">
    <property type="entry name" value="Transposase_20"/>
    <property type="match status" value="1"/>
</dbReference>
<dbReference type="PANTHER" id="PTHR33055:SF15">
    <property type="entry name" value="TRANSPOSASE-RELATED"/>
    <property type="match status" value="1"/>
</dbReference>
<proteinExistence type="predicted"/>
<dbReference type="InterPro" id="IPR002525">
    <property type="entry name" value="Transp_IS110-like_N"/>
</dbReference>
<evidence type="ECO:0000259" key="2">
    <source>
        <dbReference type="Pfam" id="PF02371"/>
    </source>
</evidence>
<protein>
    <submittedName>
        <fullName evidence="3">IS110 family transposase</fullName>
    </submittedName>
</protein>
<sequence length="358" mass="41065">MRQRKELDFKGQNIYVGIDVHLKSWSVTVLSETSVMKKFSQIPEPEALYKFLVTNYPGADYHSVYEAGFCGFWIHERLTGLGIDNIVVNPADVPTKSSEKLRKTDSIDSGKLARSLRAKELKGIYTPDSVSLEMRSLIRLKNSITKDMTRQKNRIKSQLRYLGIEIPVEYLEPYSNWSKRFIVWLKEVQTLTSVGRQSLDIRIRHLEELRRQKLEMTRALRALARTEQFREPLRLIMTVPGIGQATGMVFLSEICDISRFRNAEQLAAYIGMIPMCHSSGEKDGTGDITVRKHAAMRCNLIEAAWVAIRQDPAMNLIYTHNCKRMAPSKAIVKVARKLVNRLFFVLKHKTEYINGIVS</sequence>
<evidence type="ECO:0000313" key="3">
    <source>
        <dbReference type="EMBL" id="MFC4677177.1"/>
    </source>
</evidence>
<feature type="domain" description="Transposase IS116/IS110/IS902 C-terminal" evidence="2">
    <location>
        <begin position="234"/>
        <end position="318"/>
    </location>
</feature>
<organism evidence="3 4">
    <name type="scientific">Dysgonomonas termitidis</name>
    <dbReference type="NCBI Taxonomy" id="1516126"/>
    <lineage>
        <taxon>Bacteria</taxon>
        <taxon>Pseudomonadati</taxon>
        <taxon>Bacteroidota</taxon>
        <taxon>Bacteroidia</taxon>
        <taxon>Bacteroidales</taxon>
        <taxon>Dysgonomonadaceae</taxon>
        <taxon>Dysgonomonas</taxon>
    </lineage>
</organism>
<dbReference type="Proteomes" id="UP001596023">
    <property type="component" value="Unassembled WGS sequence"/>
</dbReference>
<comment type="caution">
    <text evidence="3">The sequence shown here is derived from an EMBL/GenBank/DDBJ whole genome shotgun (WGS) entry which is preliminary data.</text>
</comment>
<gene>
    <name evidence="3" type="ORF">ACFO6W_26210</name>
</gene>
<keyword evidence="4" id="KW-1185">Reference proteome</keyword>
<feature type="domain" description="Transposase IS110-like N-terminal" evidence="1">
    <location>
        <begin position="16"/>
        <end position="160"/>
    </location>
</feature>
<dbReference type="EMBL" id="JBHSGN010000206">
    <property type="protein sequence ID" value="MFC4677177.1"/>
    <property type="molecule type" value="Genomic_DNA"/>
</dbReference>
<dbReference type="InterPro" id="IPR003346">
    <property type="entry name" value="Transposase_20"/>
</dbReference>